<comment type="similarity">
    <text evidence="1 11">Belongs to the thymidylate kinase family.</text>
</comment>
<proteinExistence type="inferred from homology"/>
<evidence type="ECO:0000256" key="12">
    <source>
        <dbReference type="SAM" id="MobiDB-lite"/>
    </source>
</evidence>
<dbReference type="GO" id="GO:0006227">
    <property type="term" value="P:dUDP biosynthetic process"/>
    <property type="evidence" value="ECO:0007669"/>
    <property type="project" value="TreeGrafter"/>
</dbReference>
<dbReference type="InterPro" id="IPR039430">
    <property type="entry name" value="Thymidylate_kin-like_dom"/>
</dbReference>
<keyword evidence="7 11" id="KW-0418">Kinase</keyword>
<dbReference type="GO" id="GO:0006233">
    <property type="term" value="P:dTDP biosynthetic process"/>
    <property type="evidence" value="ECO:0007669"/>
    <property type="project" value="InterPro"/>
</dbReference>
<dbReference type="GO" id="GO:0006235">
    <property type="term" value="P:dTTP biosynthetic process"/>
    <property type="evidence" value="ECO:0007669"/>
    <property type="project" value="UniProtKB-UniRule"/>
</dbReference>
<evidence type="ECO:0000256" key="8">
    <source>
        <dbReference type="ARBA" id="ARBA00022840"/>
    </source>
</evidence>
<dbReference type="EMBL" id="SPQC01000037">
    <property type="protein sequence ID" value="TFU21216.1"/>
    <property type="molecule type" value="Genomic_DNA"/>
</dbReference>
<sequence length="234" mass="24747">MTHALSYTPEADPGVRTLPADASSAARPYPGTFIAFEGGDGSGKTTQIKLLADALTERGYSVLVTREPGGTDIGEKLRALVLEHGNGEIDPHTEALIFAASRAAHAHQKIHPALEAGQVVLCDRYIDSSAAYQGAGRGLGIDTVVDLSRWATSNLLPDTTILLDVPLAEGRSRAGTRGAADRMESADDTFHRTLHATFQQLADASPERYARIDGARPIEDVHKDVLAAALGSIA</sequence>
<gene>
    <name evidence="11" type="primary">tmk</name>
    <name evidence="14" type="ORF">E4U03_09645</name>
</gene>
<dbReference type="SUPFAM" id="SSF52540">
    <property type="entry name" value="P-loop containing nucleoside triphosphate hydrolases"/>
    <property type="match status" value="1"/>
</dbReference>
<dbReference type="HAMAP" id="MF_00165">
    <property type="entry name" value="Thymidylate_kinase"/>
    <property type="match status" value="1"/>
</dbReference>
<evidence type="ECO:0000313" key="14">
    <source>
        <dbReference type="EMBL" id="TFU21216.1"/>
    </source>
</evidence>
<keyword evidence="4 11" id="KW-0808">Transferase</keyword>
<evidence type="ECO:0000256" key="2">
    <source>
        <dbReference type="ARBA" id="ARBA00012980"/>
    </source>
</evidence>
<dbReference type="Pfam" id="PF02223">
    <property type="entry name" value="Thymidylate_kin"/>
    <property type="match status" value="1"/>
</dbReference>
<feature type="binding site" evidence="11">
    <location>
        <begin position="38"/>
        <end position="45"/>
    </location>
    <ligand>
        <name>ATP</name>
        <dbReference type="ChEBI" id="CHEBI:30616"/>
    </ligand>
</feature>
<evidence type="ECO:0000256" key="9">
    <source>
        <dbReference type="ARBA" id="ARBA00048743"/>
    </source>
</evidence>
<evidence type="ECO:0000256" key="4">
    <source>
        <dbReference type="ARBA" id="ARBA00022679"/>
    </source>
</evidence>
<reference evidence="14 15" key="1">
    <citation type="submission" date="2019-03" db="EMBL/GenBank/DDBJ databases">
        <title>Diversity of the mouse oral microbiome.</title>
        <authorList>
            <person name="Joseph S."/>
            <person name="Aduse-Opoku J."/>
            <person name="Curtis M."/>
            <person name="Wade W."/>
            <person name="Hashim A."/>
        </authorList>
    </citation>
    <scope>NUCLEOTIDE SEQUENCE [LARGE SCALE GENOMIC DNA]</scope>
    <source>
        <strain evidence="15">irhom_31</strain>
    </source>
</reference>
<feature type="region of interest" description="Disordered" evidence="12">
    <location>
        <begin position="1"/>
        <end position="23"/>
    </location>
</feature>
<dbReference type="GO" id="GO:0005829">
    <property type="term" value="C:cytosol"/>
    <property type="evidence" value="ECO:0007669"/>
    <property type="project" value="TreeGrafter"/>
</dbReference>
<dbReference type="RefSeq" id="WP_135013351.1">
    <property type="nucleotide sequence ID" value="NZ_JADGLK010000037.1"/>
</dbReference>
<evidence type="ECO:0000313" key="15">
    <source>
        <dbReference type="Proteomes" id="UP000297951"/>
    </source>
</evidence>
<dbReference type="EC" id="2.7.4.9" evidence="2 11"/>
<dbReference type="GO" id="GO:0004798">
    <property type="term" value="F:dTMP kinase activity"/>
    <property type="evidence" value="ECO:0007669"/>
    <property type="project" value="UniProtKB-UniRule"/>
</dbReference>
<evidence type="ECO:0000256" key="6">
    <source>
        <dbReference type="ARBA" id="ARBA00022741"/>
    </source>
</evidence>
<protein>
    <recommendedName>
        <fullName evidence="3 11">Thymidylate kinase</fullName>
        <ecNumber evidence="2 11">2.7.4.9</ecNumber>
    </recommendedName>
    <alternativeName>
        <fullName evidence="11">dTMP kinase</fullName>
    </alternativeName>
</protein>
<comment type="caution">
    <text evidence="14">The sequence shown here is derived from an EMBL/GenBank/DDBJ whole genome shotgun (WGS) entry which is preliminary data.</text>
</comment>
<keyword evidence="8 11" id="KW-0067">ATP-binding</keyword>
<dbReference type="Gene3D" id="3.40.50.300">
    <property type="entry name" value="P-loop containing nucleotide triphosphate hydrolases"/>
    <property type="match status" value="1"/>
</dbReference>
<dbReference type="NCBIfam" id="TIGR00041">
    <property type="entry name" value="DTMP_kinase"/>
    <property type="match status" value="1"/>
</dbReference>
<evidence type="ECO:0000256" key="10">
    <source>
        <dbReference type="ARBA" id="ARBA00057735"/>
    </source>
</evidence>
<dbReference type="CDD" id="cd01672">
    <property type="entry name" value="TMPK"/>
    <property type="match status" value="1"/>
</dbReference>
<keyword evidence="6 11" id="KW-0547">Nucleotide-binding</keyword>
<keyword evidence="5 11" id="KW-0545">Nucleotide biosynthesis</keyword>
<comment type="function">
    <text evidence="10 11">Phosphorylation of dTMP to form dTDP in both de novo and salvage pathways of dTTP synthesis.</text>
</comment>
<dbReference type="PROSITE" id="PS01331">
    <property type="entry name" value="THYMIDYLATE_KINASE"/>
    <property type="match status" value="1"/>
</dbReference>
<feature type="domain" description="Thymidylate kinase-like" evidence="13">
    <location>
        <begin position="36"/>
        <end position="225"/>
    </location>
</feature>
<comment type="catalytic activity">
    <reaction evidence="9 11">
        <text>dTMP + ATP = dTDP + ADP</text>
        <dbReference type="Rhea" id="RHEA:13517"/>
        <dbReference type="ChEBI" id="CHEBI:30616"/>
        <dbReference type="ChEBI" id="CHEBI:58369"/>
        <dbReference type="ChEBI" id="CHEBI:63528"/>
        <dbReference type="ChEBI" id="CHEBI:456216"/>
        <dbReference type="EC" id="2.7.4.9"/>
    </reaction>
</comment>
<dbReference type="InterPro" id="IPR018094">
    <property type="entry name" value="Thymidylate_kinase"/>
</dbReference>
<name>A0A4Y9F2L1_9MICC</name>
<dbReference type="FunFam" id="3.40.50.300:FF:000225">
    <property type="entry name" value="Thymidylate kinase"/>
    <property type="match status" value="1"/>
</dbReference>
<evidence type="ECO:0000256" key="3">
    <source>
        <dbReference type="ARBA" id="ARBA00017144"/>
    </source>
</evidence>
<evidence type="ECO:0000259" key="13">
    <source>
        <dbReference type="Pfam" id="PF02223"/>
    </source>
</evidence>
<dbReference type="InterPro" id="IPR018095">
    <property type="entry name" value="Thymidylate_kin_CS"/>
</dbReference>
<organism evidence="14 15">
    <name type="scientific">Rothia nasimurium</name>
    <dbReference type="NCBI Taxonomy" id="85336"/>
    <lineage>
        <taxon>Bacteria</taxon>
        <taxon>Bacillati</taxon>
        <taxon>Actinomycetota</taxon>
        <taxon>Actinomycetes</taxon>
        <taxon>Micrococcales</taxon>
        <taxon>Micrococcaceae</taxon>
        <taxon>Rothia</taxon>
    </lineage>
</organism>
<dbReference type="GO" id="GO:0005524">
    <property type="term" value="F:ATP binding"/>
    <property type="evidence" value="ECO:0007669"/>
    <property type="project" value="UniProtKB-UniRule"/>
</dbReference>
<dbReference type="PANTHER" id="PTHR10344:SF4">
    <property type="entry name" value="UMP-CMP KINASE 2, MITOCHONDRIAL"/>
    <property type="match status" value="1"/>
</dbReference>
<dbReference type="STRING" id="85336.A7979_10995"/>
<evidence type="ECO:0000256" key="1">
    <source>
        <dbReference type="ARBA" id="ARBA00009776"/>
    </source>
</evidence>
<evidence type="ECO:0000256" key="7">
    <source>
        <dbReference type="ARBA" id="ARBA00022777"/>
    </source>
</evidence>
<evidence type="ECO:0000256" key="5">
    <source>
        <dbReference type="ARBA" id="ARBA00022727"/>
    </source>
</evidence>
<accession>A0A4Y9F2L1</accession>
<dbReference type="OrthoDB" id="9774907at2"/>
<dbReference type="InterPro" id="IPR027417">
    <property type="entry name" value="P-loop_NTPase"/>
</dbReference>
<dbReference type="Proteomes" id="UP000297951">
    <property type="component" value="Unassembled WGS sequence"/>
</dbReference>
<dbReference type="PANTHER" id="PTHR10344">
    <property type="entry name" value="THYMIDYLATE KINASE"/>
    <property type="match status" value="1"/>
</dbReference>
<evidence type="ECO:0000256" key="11">
    <source>
        <dbReference type="HAMAP-Rule" id="MF_00165"/>
    </source>
</evidence>
<dbReference type="AlphaFoldDB" id="A0A4Y9F2L1"/>